<dbReference type="STRING" id="4846.A0A367IXL9"/>
<keyword evidence="2" id="KW-0472">Membrane</keyword>
<dbReference type="EMBL" id="PJQM01005096">
    <property type="protein sequence ID" value="RCH82450.1"/>
    <property type="molecule type" value="Genomic_DNA"/>
</dbReference>
<keyword evidence="4" id="KW-1185">Reference proteome</keyword>
<dbReference type="AlphaFoldDB" id="A0A367IXL9"/>
<feature type="transmembrane region" description="Helical" evidence="2">
    <location>
        <begin position="6"/>
        <end position="28"/>
    </location>
</feature>
<keyword evidence="2" id="KW-0812">Transmembrane</keyword>
<feature type="compositionally biased region" description="Polar residues" evidence="1">
    <location>
        <begin position="199"/>
        <end position="209"/>
    </location>
</feature>
<comment type="caution">
    <text evidence="3">The sequence shown here is derived from an EMBL/GenBank/DDBJ whole genome shotgun (WGS) entry which is preliminary data.</text>
</comment>
<gene>
    <name evidence="3" type="ORF">CU098_007908</name>
</gene>
<evidence type="ECO:0000313" key="4">
    <source>
        <dbReference type="Proteomes" id="UP000253551"/>
    </source>
</evidence>
<reference evidence="3 4" key="1">
    <citation type="journal article" date="2018" name="G3 (Bethesda)">
        <title>Phylogenetic and Phylogenomic Definition of Rhizopus Species.</title>
        <authorList>
            <person name="Gryganskyi A.P."/>
            <person name="Golan J."/>
            <person name="Dolatabadi S."/>
            <person name="Mondo S."/>
            <person name="Robb S."/>
            <person name="Idnurm A."/>
            <person name="Muszewska A."/>
            <person name="Steczkiewicz K."/>
            <person name="Masonjones S."/>
            <person name="Liao H.L."/>
            <person name="Gajdeczka M.T."/>
            <person name="Anike F."/>
            <person name="Vuek A."/>
            <person name="Anishchenko I.M."/>
            <person name="Voigt K."/>
            <person name="de Hoog G.S."/>
            <person name="Smith M.E."/>
            <person name="Heitman J."/>
            <person name="Vilgalys R."/>
            <person name="Stajich J.E."/>
        </authorList>
    </citation>
    <scope>NUCLEOTIDE SEQUENCE [LARGE SCALE GENOMIC DNA]</scope>
    <source>
        <strain evidence="3 4">LSU 92-RS-03</strain>
    </source>
</reference>
<dbReference type="OrthoDB" id="294541at2759"/>
<sequence length="264" mass="29195">TTASIVTAYLFPVCALITSIPVFTIVIRDNLLRGDVCSKPMAVFLSNFLPWLICIPLQTKDYINTIQNWSSLFFQSTVNFILPFILYFVSRKYEASVEPMAAPEPEYDVKSPIPIMSPSIKHPDDNDVRMYDPDDHCSASIRRSSIKNSRISQMEGSVIVYSPNMDVPTIVYSDLAAQDPPNENPPMYTPNGGLKPQRHSTNSSTTAHSPNGLGISQPGELKPEQNLMVPRSPEISQVAPRSPSIRSYHSPRLTASIKSSAIAP</sequence>
<name>A0A367IXL9_RHIST</name>
<evidence type="ECO:0000313" key="3">
    <source>
        <dbReference type="EMBL" id="RCH82450.1"/>
    </source>
</evidence>
<keyword evidence="2" id="KW-1133">Transmembrane helix</keyword>
<feature type="region of interest" description="Disordered" evidence="1">
    <location>
        <begin position="176"/>
        <end position="264"/>
    </location>
</feature>
<evidence type="ECO:0000256" key="2">
    <source>
        <dbReference type="SAM" id="Phobius"/>
    </source>
</evidence>
<accession>A0A367IXL9</accession>
<evidence type="ECO:0000256" key="1">
    <source>
        <dbReference type="SAM" id="MobiDB-lite"/>
    </source>
</evidence>
<feature type="non-terminal residue" evidence="3">
    <location>
        <position position="1"/>
    </location>
</feature>
<feature type="non-terminal residue" evidence="3">
    <location>
        <position position="264"/>
    </location>
</feature>
<feature type="transmembrane region" description="Helical" evidence="2">
    <location>
        <begin position="71"/>
        <end position="90"/>
    </location>
</feature>
<dbReference type="Proteomes" id="UP000253551">
    <property type="component" value="Unassembled WGS sequence"/>
</dbReference>
<dbReference type="PANTHER" id="PTHR16189:SF3">
    <property type="entry name" value="AMINO ACID TRANSPORTER TRANSMEMBRANE DOMAIN-CONTAINING PROTEIN"/>
    <property type="match status" value="1"/>
</dbReference>
<protein>
    <submittedName>
        <fullName evidence="3">Uncharacterized protein</fullName>
    </submittedName>
</protein>
<proteinExistence type="predicted"/>
<dbReference type="PANTHER" id="PTHR16189">
    <property type="entry name" value="TRANSMEMBRANE PROTEIN 104-RELATED"/>
    <property type="match status" value="1"/>
</dbReference>
<organism evidence="3 4">
    <name type="scientific">Rhizopus stolonifer</name>
    <name type="common">Rhizopus nigricans</name>
    <dbReference type="NCBI Taxonomy" id="4846"/>
    <lineage>
        <taxon>Eukaryota</taxon>
        <taxon>Fungi</taxon>
        <taxon>Fungi incertae sedis</taxon>
        <taxon>Mucoromycota</taxon>
        <taxon>Mucoromycotina</taxon>
        <taxon>Mucoromycetes</taxon>
        <taxon>Mucorales</taxon>
        <taxon>Mucorineae</taxon>
        <taxon>Rhizopodaceae</taxon>
        <taxon>Rhizopus</taxon>
    </lineage>
</organism>